<accession>A0ABN9X847</accession>
<proteinExistence type="predicted"/>
<evidence type="ECO:0000313" key="6">
    <source>
        <dbReference type="Proteomes" id="UP001189429"/>
    </source>
</evidence>
<dbReference type="Gene3D" id="3.30.9.10">
    <property type="entry name" value="D-Amino Acid Oxidase, subunit A, domain 2"/>
    <property type="match status" value="1"/>
</dbReference>
<organism evidence="5 6">
    <name type="scientific">Prorocentrum cordatum</name>
    <dbReference type="NCBI Taxonomy" id="2364126"/>
    <lineage>
        <taxon>Eukaryota</taxon>
        <taxon>Sar</taxon>
        <taxon>Alveolata</taxon>
        <taxon>Dinophyceae</taxon>
        <taxon>Prorocentrales</taxon>
        <taxon>Prorocentraceae</taxon>
        <taxon>Prorocentrum</taxon>
    </lineage>
</organism>
<dbReference type="Proteomes" id="UP001189429">
    <property type="component" value="Unassembled WGS sequence"/>
</dbReference>
<keyword evidence="1" id="KW-0560">Oxidoreductase</keyword>
<comment type="function">
    <text evidence="3">Required for the assembly of the mitochondrial membrane respiratory chain NADH dehydrogenase (Complex I). Involved in mid-late stages of complex I assembly.</text>
</comment>
<dbReference type="InterPro" id="IPR036188">
    <property type="entry name" value="FAD/NAD-bd_sf"/>
</dbReference>
<feature type="domain" description="FAD dependent oxidoreductase" evidence="4">
    <location>
        <begin position="49"/>
        <end position="222"/>
    </location>
</feature>
<name>A0ABN9X847_9DINO</name>
<dbReference type="PANTHER" id="PTHR13847:SF287">
    <property type="entry name" value="FAD-DEPENDENT OXIDOREDUCTASE DOMAIN-CONTAINING PROTEIN 1"/>
    <property type="match status" value="1"/>
</dbReference>
<gene>
    <name evidence="5" type="ORF">PCOR1329_LOCUS74319</name>
</gene>
<dbReference type="PANTHER" id="PTHR13847">
    <property type="entry name" value="SARCOSINE DEHYDROGENASE-RELATED"/>
    <property type="match status" value="1"/>
</dbReference>
<evidence type="ECO:0000256" key="2">
    <source>
        <dbReference type="ARBA" id="ARBA00039785"/>
    </source>
</evidence>
<dbReference type="InterPro" id="IPR006076">
    <property type="entry name" value="FAD-dep_OxRdtase"/>
</dbReference>
<evidence type="ECO:0000313" key="5">
    <source>
        <dbReference type="EMBL" id="CAK0895624.1"/>
    </source>
</evidence>
<reference evidence="5" key="1">
    <citation type="submission" date="2023-10" db="EMBL/GenBank/DDBJ databases">
        <authorList>
            <person name="Chen Y."/>
            <person name="Shah S."/>
            <person name="Dougan E. K."/>
            <person name="Thang M."/>
            <person name="Chan C."/>
        </authorList>
    </citation>
    <scope>NUCLEOTIDE SEQUENCE [LARGE SCALE GENOMIC DNA]</scope>
</reference>
<dbReference type="SUPFAM" id="SSF51905">
    <property type="entry name" value="FAD/NAD(P)-binding domain"/>
    <property type="match status" value="1"/>
</dbReference>
<sequence length="238" mass="24686">MAAAASCGSLGRAAGAGALQRAPWRGSACAAPARAARCISAEAAAGKHVAVAGCGAAGASTAMHLARLGARVTVLDPRPPLTATSQYSTECYRNFFMDPPLVSLMSRSIDLLEELAGDENLIGLGRRGYCFLSATEGGGAALEAFAEAASHFGGGPVRKHHRASASGGYVRSPVRGFRGPGLDGFDLLVGSDAIREVFPFVSEKATAMLHARRCGWLDPRALGKRCSRRPGLRDQSCE</sequence>
<comment type="caution">
    <text evidence="5">The sequence shown here is derived from an EMBL/GenBank/DDBJ whole genome shotgun (WGS) entry which is preliminary data.</text>
</comment>
<evidence type="ECO:0000256" key="1">
    <source>
        <dbReference type="ARBA" id="ARBA00023002"/>
    </source>
</evidence>
<keyword evidence="6" id="KW-1185">Reference proteome</keyword>
<evidence type="ECO:0000259" key="4">
    <source>
        <dbReference type="Pfam" id="PF01266"/>
    </source>
</evidence>
<dbReference type="Pfam" id="PF01266">
    <property type="entry name" value="DAO"/>
    <property type="match status" value="1"/>
</dbReference>
<protein>
    <recommendedName>
        <fullName evidence="2">FAD-dependent oxidoreductase domain-containing protein 1</fullName>
    </recommendedName>
</protein>
<evidence type="ECO:0000256" key="3">
    <source>
        <dbReference type="ARBA" id="ARBA00046185"/>
    </source>
</evidence>
<dbReference type="Gene3D" id="3.50.50.60">
    <property type="entry name" value="FAD/NAD(P)-binding domain"/>
    <property type="match status" value="1"/>
</dbReference>
<dbReference type="EMBL" id="CAUYUJ010020065">
    <property type="protein sequence ID" value="CAK0895624.1"/>
    <property type="molecule type" value="Genomic_DNA"/>
</dbReference>